<dbReference type="Proteomes" id="UP000789739">
    <property type="component" value="Unassembled WGS sequence"/>
</dbReference>
<accession>A0A9N9C4L6</accession>
<dbReference type="AlphaFoldDB" id="A0A9N9C4L6"/>
<proteinExistence type="predicted"/>
<name>A0A9N9C4L6_9GLOM</name>
<gene>
    <name evidence="2" type="ORF">PBRASI_LOCUS7136</name>
</gene>
<sequence length="733" mass="83515">MAGVNNQSIHSNYTYSIPSDQGYYMDSNYTYSLPWDQMHYTDPDYANSLPPVSRGSNGIYLQPPSQVCFPSDTGPLDNNNISTSENEPFCTPPYGYVENNKNRVNNSVLPMNYNSSYPGANTLKPVMATTISFPHGIRYKAYWANNDVNDWSVESFDMFWIQKNPFLHQRRAQARTALAKELGVLDTVSNQQVKDRVKSLRKQLKKKSSKISKIVWERSEEIAKSKVGLTLSELIAKMDVKMTIVDEIGKSERQKRKRSIKELDTEDEVNEDEDRDEVDLLEQSVEVSIPFNTLDTCTPAWIVDACQAIQKIRKMDDGHESPMWWRILDVRSDTKRVGAAHMRAKELVTEETLEMLMPRKIILRGIYVNETTNVILNRIQSMSVCQMMSQLQEFPVVGTIGIVRNLFLVTDRHADQVSLEELLADSDDETDIRVGKSDAKFGEDLLITNEKIEELARHEDIIGLSFCLYETIRYLKSDALHTKMSERTIDIHIYRSLFEMLRIGNLVQIHYGEAESRASRARRERILREIESKKTPRGDKYDWLIASFLLRPNEVRGIEMGIAENIGPNHAETGKKPKKTAAKVFKGNRDQWEELKNIIREEAGGSLTNTLLKGLSAVPMIGITLVNLTIRAHLVYNTGGNLFAVSEFGRCRLPDTIDTLPSVVECIRLFIQIRNVMKHSADIIQALLKKAKDTRNSVLHTTCKDDIPTIDDLGTPAKPKTKANKKRRTKKYS</sequence>
<feature type="region of interest" description="Disordered" evidence="1">
    <location>
        <begin position="711"/>
        <end position="733"/>
    </location>
</feature>
<evidence type="ECO:0000313" key="3">
    <source>
        <dbReference type="Proteomes" id="UP000789739"/>
    </source>
</evidence>
<comment type="caution">
    <text evidence="2">The sequence shown here is derived from an EMBL/GenBank/DDBJ whole genome shotgun (WGS) entry which is preliminary data.</text>
</comment>
<reference evidence="2" key="1">
    <citation type="submission" date="2021-06" db="EMBL/GenBank/DDBJ databases">
        <authorList>
            <person name="Kallberg Y."/>
            <person name="Tangrot J."/>
            <person name="Rosling A."/>
        </authorList>
    </citation>
    <scope>NUCLEOTIDE SEQUENCE</scope>
    <source>
        <strain evidence="2">BR232B</strain>
    </source>
</reference>
<feature type="compositionally biased region" description="Acidic residues" evidence="1">
    <location>
        <begin position="264"/>
        <end position="277"/>
    </location>
</feature>
<protein>
    <submittedName>
        <fullName evidence="2">2823_t:CDS:1</fullName>
    </submittedName>
</protein>
<dbReference type="EMBL" id="CAJVPI010001047">
    <property type="protein sequence ID" value="CAG8591263.1"/>
    <property type="molecule type" value="Genomic_DNA"/>
</dbReference>
<feature type="compositionally biased region" description="Basic residues" evidence="1">
    <location>
        <begin position="719"/>
        <end position="733"/>
    </location>
</feature>
<organism evidence="2 3">
    <name type="scientific">Paraglomus brasilianum</name>
    <dbReference type="NCBI Taxonomy" id="144538"/>
    <lineage>
        <taxon>Eukaryota</taxon>
        <taxon>Fungi</taxon>
        <taxon>Fungi incertae sedis</taxon>
        <taxon>Mucoromycota</taxon>
        <taxon>Glomeromycotina</taxon>
        <taxon>Glomeromycetes</taxon>
        <taxon>Paraglomerales</taxon>
        <taxon>Paraglomeraceae</taxon>
        <taxon>Paraglomus</taxon>
    </lineage>
</organism>
<feature type="region of interest" description="Disordered" evidence="1">
    <location>
        <begin position="255"/>
        <end position="277"/>
    </location>
</feature>
<dbReference type="OrthoDB" id="10406428at2759"/>
<evidence type="ECO:0000256" key="1">
    <source>
        <dbReference type="SAM" id="MobiDB-lite"/>
    </source>
</evidence>
<keyword evidence="3" id="KW-1185">Reference proteome</keyword>
<evidence type="ECO:0000313" key="2">
    <source>
        <dbReference type="EMBL" id="CAG8591263.1"/>
    </source>
</evidence>